<protein>
    <submittedName>
        <fullName evidence="1">Uncharacterized protein</fullName>
    </submittedName>
</protein>
<evidence type="ECO:0000313" key="2">
    <source>
        <dbReference type="Proteomes" id="UP001501353"/>
    </source>
</evidence>
<comment type="caution">
    <text evidence="1">The sequence shown here is derived from an EMBL/GenBank/DDBJ whole genome shotgun (WGS) entry which is preliminary data.</text>
</comment>
<evidence type="ECO:0000313" key="1">
    <source>
        <dbReference type="EMBL" id="GAA4032024.1"/>
    </source>
</evidence>
<proteinExistence type="predicted"/>
<sequence length="89" mass="10107">MPETTLCALHQVTLVSEPAEILYGVHAAGRNFEDARTGLFPNSFLTISGGCFYSPDYPKHKQVMCCRSCREVERSWTNLMNRPFSETFD</sequence>
<accession>A0ABP7TWC8</accession>
<organism evidence="1 2">
    <name type="scientific">Actimicrobium antarcticum</name>
    <dbReference type="NCBI Taxonomy" id="1051899"/>
    <lineage>
        <taxon>Bacteria</taxon>
        <taxon>Pseudomonadati</taxon>
        <taxon>Pseudomonadota</taxon>
        <taxon>Betaproteobacteria</taxon>
        <taxon>Burkholderiales</taxon>
        <taxon>Oxalobacteraceae</taxon>
        <taxon>Actimicrobium</taxon>
    </lineage>
</organism>
<reference evidence="2" key="1">
    <citation type="journal article" date="2019" name="Int. J. Syst. Evol. Microbiol.">
        <title>The Global Catalogue of Microorganisms (GCM) 10K type strain sequencing project: providing services to taxonomists for standard genome sequencing and annotation.</title>
        <authorList>
            <consortium name="The Broad Institute Genomics Platform"/>
            <consortium name="The Broad Institute Genome Sequencing Center for Infectious Disease"/>
            <person name="Wu L."/>
            <person name="Ma J."/>
        </authorList>
    </citation>
    <scope>NUCLEOTIDE SEQUENCE [LARGE SCALE GENOMIC DNA]</scope>
    <source>
        <strain evidence="2">JCM 16673</strain>
    </source>
</reference>
<dbReference type="EMBL" id="BAAAZE010000014">
    <property type="protein sequence ID" value="GAA4032024.1"/>
    <property type="molecule type" value="Genomic_DNA"/>
</dbReference>
<name>A0ABP7TWC8_9BURK</name>
<gene>
    <name evidence="1" type="ORF">GCM10022212_33520</name>
</gene>
<keyword evidence="2" id="KW-1185">Reference proteome</keyword>
<dbReference type="RefSeq" id="WP_344765073.1">
    <property type="nucleotide sequence ID" value="NZ_BAAAZE010000014.1"/>
</dbReference>
<dbReference type="Proteomes" id="UP001501353">
    <property type="component" value="Unassembled WGS sequence"/>
</dbReference>